<dbReference type="EMBL" id="LHQR01000024">
    <property type="protein sequence ID" value="KXG52618.1"/>
    <property type="molecule type" value="Genomic_DNA"/>
</dbReference>
<sequence>MSWDPLQAESDILCLNLRAACMIAWTIRCPDLLLGFWIVCKADLLSHEIVAVDRTPSPTFVRRWASLNAMSTAYIEDELCYVDRPAFRRTHLYLLRFHHLFLVVERDDGSSKTAFTSGSVRVDNNIGHISYRICPFSRYLSVASTISHMIF</sequence>
<comment type="caution">
    <text evidence="1">The sequence shown here is derived from an EMBL/GenBank/DDBJ whole genome shotgun (WGS) entry which is preliminary data.</text>
</comment>
<dbReference type="Proteomes" id="UP000070168">
    <property type="component" value="Unassembled WGS sequence"/>
</dbReference>
<proteinExistence type="predicted"/>
<dbReference type="GeneID" id="63712581"/>
<dbReference type="RefSeq" id="XP_040651153.1">
    <property type="nucleotide sequence ID" value="XM_040797281.1"/>
</dbReference>
<organism evidence="1 2">
    <name type="scientific">Penicillium patulum</name>
    <name type="common">Penicillium griseofulvum</name>
    <dbReference type="NCBI Taxonomy" id="5078"/>
    <lineage>
        <taxon>Eukaryota</taxon>
        <taxon>Fungi</taxon>
        <taxon>Dikarya</taxon>
        <taxon>Ascomycota</taxon>
        <taxon>Pezizomycotina</taxon>
        <taxon>Eurotiomycetes</taxon>
        <taxon>Eurotiomycetidae</taxon>
        <taxon>Eurotiales</taxon>
        <taxon>Aspergillaceae</taxon>
        <taxon>Penicillium</taxon>
    </lineage>
</organism>
<dbReference type="AlphaFoldDB" id="A0A135LUG9"/>
<reference evidence="1 2" key="1">
    <citation type="journal article" date="2016" name="BMC Genomics">
        <title>Genome sequencing and secondary metabolism of the postharvest pathogen Penicillium griseofulvum.</title>
        <authorList>
            <person name="Banani H."/>
            <person name="Marcet-Houben M."/>
            <person name="Ballester A.R."/>
            <person name="Abbruscato P."/>
            <person name="Gonzalez-Candelas L."/>
            <person name="Gabaldon T."/>
            <person name="Spadaro D."/>
        </authorList>
    </citation>
    <scope>NUCLEOTIDE SEQUENCE [LARGE SCALE GENOMIC DNA]</scope>
    <source>
        <strain evidence="1 2">PG3</strain>
    </source>
</reference>
<evidence type="ECO:0000313" key="2">
    <source>
        <dbReference type="Proteomes" id="UP000070168"/>
    </source>
</evidence>
<protein>
    <submittedName>
        <fullName evidence="1">Uncharacterized protein</fullName>
    </submittedName>
</protein>
<accession>A0A135LUG9</accession>
<keyword evidence="2" id="KW-1185">Reference proteome</keyword>
<name>A0A135LUG9_PENPA</name>
<evidence type="ECO:0000313" key="1">
    <source>
        <dbReference type="EMBL" id="KXG52618.1"/>
    </source>
</evidence>
<gene>
    <name evidence="1" type="ORF">PGRI_095680</name>
</gene>